<evidence type="ECO:0000313" key="1">
    <source>
        <dbReference type="EMBL" id="AGS51759.1"/>
    </source>
</evidence>
<reference evidence="1" key="1">
    <citation type="submission" date="2012-03" db="EMBL/GenBank/DDBJ databases">
        <title>Functional metagenomics reveals considerable lignocellulase gene clusters in the gut microbiome of a wood-feeding higher termite.</title>
        <authorList>
            <person name="Liu N."/>
        </authorList>
    </citation>
    <scope>NUCLEOTIDE SEQUENCE</scope>
</reference>
<name>A0A806KG33_9BACT</name>
<protein>
    <submittedName>
        <fullName evidence="1">Uncharacterized protein</fullName>
    </submittedName>
</protein>
<dbReference type="InterPro" id="IPR045944">
    <property type="entry name" value="DUF6364"/>
</dbReference>
<dbReference type="EMBL" id="JQ844170">
    <property type="protein sequence ID" value="AGS51759.1"/>
    <property type="molecule type" value="Genomic_DNA"/>
</dbReference>
<organism evidence="1">
    <name type="scientific">uncultured bacterium contig00046</name>
    <dbReference type="NCBI Taxonomy" id="1181532"/>
    <lineage>
        <taxon>Bacteria</taxon>
        <taxon>environmental samples</taxon>
    </lineage>
</organism>
<accession>A0A806KG33</accession>
<dbReference type="AlphaFoldDB" id="A0A806KG33"/>
<sequence length="76" mass="8554">MSVPPVLVSKGKRIAQRQGHSLSGLISGFLENLEEPDTDSELLPEIKQMCGAYRLPNGKSEDDLKFEYLMEKHVHD</sequence>
<proteinExistence type="predicted"/>
<dbReference type="Pfam" id="PF19891">
    <property type="entry name" value="DUF6364"/>
    <property type="match status" value="1"/>
</dbReference>